<proteinExistence type="predicted"/>
<name>A0ABS2F1V7_9ACTN</name>
<organism evidence="1 2">
    <name type="scientific">Olsenella profusa</name>
    <dbReference type="NCBI Taxonomy" id="138595"/>
    <lineage>
        <taxon>Bacteria</taxon>
        <taxon>Bacillati</taxon>
        <taxon>Actinomycetota</taxon>
        <taxon>Coriobacteriia</taxon>
        <taxon>Coriobacteriales</taxon>
        <taxon>Atopobiaceae</taxon>
        <taxon>Olsenella</taxon>
    </lineage>
</organism>
<keyword evidence="2" id="KW-1185">Reference proteome</keyword>
<reference evidence="1 2" key="1">
    <citation type="journal article" date="2021" name="Sci. Rep.">
        <title>The distribution of antibiotic resistance genes in chicken gut microbiota commensals.</title>
        <authorList>
            <person name="Juricova H."/>
            <person name="Matiasovicova J."/>
            <person name="Kubasova T."/>
            <person name="Cejkova D."/>
            <person name="Rychlik I."/>
        </authorList>
    </citation>
    <scope>NUCLEOTIDE SEQUENCE [LARGE SCALE GENOMIC DNA]</scope>
    <source>
        <strain evidence="1 2">An794</strain>
    </source>
</reference>
<protein>
    <submittedName>
        <fullName evidence="1">Uncharacterized protein</fullName>
    </submittedName>
</protein>
<dbReference type="EMBL" id="JACSNQ010000004">
    <property type="protein sequence ID" value="MBM6774552.1"/>
    <property type="molecule type" value="Genomic_DNA"/>
</dbReference>
<comment type="caution">
    <text evidence="1">The sequence shown here is derived from an EMBL/GenBank/DDBJ whole genome shotgun (WGS) entry which is preliminary data.</text>
</comment>
<dbReference type="RefSeq" id="WP_204792913.1">
    <property type="nucleotide sequence ID" value="NZ_JACSNQ010000004.1"/>
</dbReference>
<gene>
    <name evidence="1" type="ORF">H9X80_03195</name>
</gene>
<evidence type="ECO:0000313" key="2">
    <source>
        <dbReference type="Proteomes" id="UP000712527"/>
    </source>
</evidence>
<dbReference type="Proteomes" id="UP000712527">
    <property type="component" value="Unassembled WGS sequence"/>
</dbReference>
<accession>A0ABS2F1V7</accession>
<sequence length="83" mass="8114">MSARAAALPVLTVVLEWDDGEGGGASEEGRAPAGSAELAAAVARASEEAASLAEGGGWASVFVGEGDLEEVNCETAECAFSAG</sequence>
<evidence type="ECO:0000313" key="1">
    <source>
        <dbReference type="EMBL" id="MBM6774552.1"/>
    </source>
</evidence>